<keyword evidence="3" id="KW-1185">Reference proteome</keyword>
<dbReference type="AlphaFoldDB" id="A0A2V3W9Y6"/>
<dbReference type="EMBL" id="QJJR01000007">
    <property type="protein sequence ID" value="PXW90912.1"/>
    <property type="molecule type" value="Genomic_DNA"/>
</dbReference>
<dbReference type="Proteomes" id="UP000247922">
    <property type="component" value="Unassembled WGS sequence"/>
</dbReference>
<evidence type="ECO:0000313" key="2">
    <source>
        <dbReference type="EMBL" id="PXW90912.1"/>
    </source>
</evidence>
<comment type="caution">
    <text evidence="2">The sequence shown here is derived from an EMBL/GenBank/DDBJ whole genome shotgun (WGS) entry which is preliminary data.</text>
</comment>
<dbReference type="OrthoDB" id="8858565at2"/>
<evidence type="ECO:0000256" key="1">
    <source>
        <dbReference type="SAM" id="MobiDB-lite"/>
    </source>
</evidence>
<gene>
    <name evidence="2" type="ORF">DES38_10744</name>
</gene>
<accession>A0A2V3W9Y6</accession>
<evidence type="ECO:0000313" key="3">
    <source>
        <dbReference type="Proteomes" id="UP000247922"/>
    </source>
</evidence>
<reference evidence="2 3" key="1">
    <citation type="submission" date="2018-05" db="EMBL/GenBank/DDBJ databases">
        <title>Genomic Encyclopedia of Type Strains, Phase IV (KMG-IV): sequencing the most valuable type-strain genomes for metagenomic binning, comparative biology and taxonomic classification.</title>
        <authorList>
            <person name="Goeker M."/>
        </authorList>
    </citation>
    <scope>NUCLEOTIDE SEQUENCE [LARGE SCALE GENOMIC DNA]</scope>
    <source>
        <strain evidence="2 3">DSM 22440</strain>
    </source>
</reference>
<feature type="region of interest" description="Disordered" evidence="1">
    <location>
        <begin position="57"/>
        <end position="84"/>
    </location>
</feature>
<proteinExistence type="predicted"/>
<dbReference type="RefSeq" id="WP_110251475.1">
    <property type="nucleotide sequence ID" value="NZ_QJJR01000007.1"/>
</dbReference>
<name>A0A2V3W9Y6_9BACI</name>
<dbReference type="InterPro" id="IPR018691">
    <property type="entry name" value="DUF2188"/>
</dbReference>
<organism evidence="2 3">
    <name type="scientific">Streptohalobacillus salinus</name>
    <dbReference type="NCBI Taxonomy" id="621096"/>
    <lineage>
        <taxon>Bacteria</taxon>
        <taxon>Bacillati</taxon>
        <taxon>Bacillota</taxon>
        <taxon>Bacilli</taxon>
        <taxon>Bacillales</taxon>
        <taxon>Bacillaceae</taxon>
        <taxon>Streptohalobacillus</taxon>
    </lineage>
</organism>
<feature type="compositionally biased region" description="Basic and acidic residues" evidence="1">
    <location>
        <begin position="57"/>
        <end position="79"/>
    </location>
</feature>
<dbReference type="Pfam" id="PF09954">
    <property type="entry name" value="DUF2188"/>
    <property type="match status" value="1"/>
</dbReference>
<protein>
    <submittedName>
        <fullName evidence="2">Uncharacterized protein YdaT</fullName>
    </submittedName>
</protein>
<sequence>MPYTENDYPSSFKNFESPLKKKAIDITNRLLKEGYNEEDAIPIAISQAKDWYEDASKREVEAMEQKSGRDFQKESKDSSTDPTLLDNAVHVLPDEDKWVVKTAGAKQASDRFDNKDAAIDRAKTIAKNKATQLVIHRSDGTTQTTHNY</sequence>